<dbReference type="Pfam" id="PF06888">
    <property type="entry name" value="Put_Phosphatase"/>
    <property type="match status" value="1"/>
</dbReference>
<evidence type="ECO:0000313" key="3">
    <source>
        <dbReference type="Proteomes" id="UP000655225"/>
    </source>
</evidence>
<dbReference type="PANTHER" id="PTHR20889:SF12">
    <property type="entry name" value="LP01149P"/>
    <property type="match status" value="1"/>
</dbReference>
<dbReference type="AlphaFoldDB" id="A0A834YPF9"/>
<organism evidence="2 3">
    <name type="scientific">Tetracentron sinense</name>
    <name type="common">Spur-leaf</name>
    <dbReference type="NCBI Taxonomy" id="13715"/>
    <lineage>
        <taxon>Eukaryota</taxon>
        <taxon>Viridiplantae</taxon>
        <taxon>Streptophyta</taxon>
        <taxon>Embryophyta</taxon>
        <taxon>Tracheophyta</taxon>
        <taxon>Spermatophyta</taxon>
        <taxon>Magnoliopsida</taxon>
        <taxon>Trochodendrales</taxon>
        <taxon>Trochodendraceae</taxon>
        <taxon>Tetracentron</taxon>
    </lineage>
</organism>
<dbReference type="OrthoDB" id="10267182at2759"/>
<dbReference type="InterPro" id="IPR016965">
    <property type="entry name" value="Pase_PHOSPHO-typ"/>
</dbReference>
<protein>
    <submittedName>
        <fullName evidence="2">Uncharacterized protein</fullName>
    </submittedName>
</protein>
<keyword evidence="1" id="KW-1133">Transmembrane helix</keyword>
<dbReference type="GO" id="GO:0016791">
    <property type="term" value="F:phosphatase activity"/>
    <property type="evidence" value="ECO:0007669"/>
    <property type="project" value="InterPro"/>
</dbReference>
<keyword evidence="1" id="KW-0472">Membrane</keyword>
<sequence length="160" mass="18472">MTSKLENPPLTFLSHYLSSDSIHLPLSISSFILLFHSVLMVLQGSQKPQKLILNFGKPSFLDRFYYRMIMELHSQWKTIEEIAECLKLALLHPRIITAIKSEHALGDVNLFYAKNYFSKINTNPNFVDEEGRLKVFPSHDLILSPHGCRLYPPNMRKALD</sequence>
<feature type="transmembrane region" description="Helical" evidence="1">
    <location>
        <begin position="22"/>
        <end position="42"/>
    </location>
</feature>
<evidence type="ECO:0000256" key="1">
    <source>
        <dbReference type="SAM" id="Phobius"/>
    </source>
</evidence>
<accession>A0A834YPF9</accession>
<comment type="caution">
    <text evidence="2">The sequence shown here is derived from an EMBL/GenBank/DDBJ whole genome shotgun (WGS) entry which is preliminary data.</text>
</comment>
<reference evidence="2 3" key="1">
    <citation type="submission" date="2020-04" db="EMBL/GenBank/DDBJ databases">
        <title>Plant Genome Project.</title>
        <authorList>
            <person name="Zhang R.-G."/>
        </authorList>
    </citation>
    <scope>NUCLEOTIDE SEQUENCE [LARGE SCALE GENOMIC DNA]</scope>
    <source>
        <strain evidence="2">YNK0</strain>
        <tissue evidence="2">Leaf</tissue>
    </source>
</reference>
<keyword evidence="3" id="KW-1185">Reference proteome</keyword>
<dbReference type="Proteomes" id="UP000655225">
    <property type="component" value="Unassembled WGS sequence"/>
</dbReference>
<dbReference type="PANTHER" id="PTHR20889">
    <property type="entry name" value="PHOSPHATASE, ORPHAN 1, 2"/>
    <property type="match status" value="1"/>
</dbReference>
<proteinExistence type="predicted"/>
<keyword evidence="1" id="KW-0812">Transmembrane</keyword>
<evidence type="ECO:0000313" key="2">
    <source>
        <dbReference type="EMBL" id="KAF8391510.1"/>
    </source>
</evidence>
<gene>
    <name evidence="2" type="ORF">HHK36_023815</name>
</gene>
<name>A0A834YPF9_TETSI</name>
<dbReference type="EMBL" id="JABCRI010000017">
    <property type="protein sequence ID" value="KAF8391510.1"/>
    <property type="molecule type" value="Genomic_DNA"/>
</dbReference>